<keyword evidence="2" id="KW-1185">Reference proteome</keyword>
<organism evidence="1 2">
    <name type="scientific">Azonexus hydrophilus</name>
    <dbReference type="NCBI Taxonomy" id="418702"/>
    <lineage>
        <taxon>Bacteria</taxon>
        <taxon>Pseudomonadati</taxon>
        <taxon>Pseudomonadota</taxon>
        <taxon>Betaproteobacteria</taxon>
        <taxon>Rhodocyclales</taxon>
        <taxon>Azonexaceae</taxon>
        <taxon>Azonexus</taxon>
    </lineage>
</organism>
<dbReference type="AlphaFoldDB" id="A0A1R1I0G1"/>
<dbReference type="RefSeq" id="WP_076096933.1">
    <property type="nucleotide sequence ID" value="NZ_MTHD01000006.1"/>
</dbReference>
<dbReference type="OrthoDB" id="9156487at2"/>
<gene>
    <name evidence="1" type="ORF">BJN45_15620</name>
</gene>
<name>A0A1R1I0G1_9RHOO</name>
<evidence type="ECO:0000313" key="2">
    <source>
        <dbReference type="Proteomes" id="UP000187526"/>
    </source>
</evidence>
<reference evidence="1 2" key="1">
    <citation type="submission" date="2016-10" db="EMBL/GenBank/DDBJ databases">
        <title>Alkaliphiles isolated from bioreactors.</title>
        <authorList>
            <person name="Salah Z."/>
            <person name="Rout S.P."/>
            <person name="Humphreys P.N."/>
        </authorList>
    </citation>
    <scope>NUCLEOTIDE SEQUENCE [LARGE SCALE GENOMIC DNA]</scope>
    <source>
        <strain evidence="1 2">ZS02</strain>
    </source>
</reference>
<dbReference type="STRING" id="418702.BJN45_15620"/>
<evidence type="ECO:0000313" key="1">
    <source>
        <dbReference type="EMBL" id="OMG52080.1"/>
    </source>
</evidence>
<sequence>MKIPDYLTEIRHAVETVVSEIYREQNVLTETRAELAALTATTDEGYRRAEFLAMNPDLDDEGLGTAIHWDTYFGVDKDRYYKKAEYDEIVQRLAARQFSVAALSGSLLQYGKQGISLHYGKKRTGCPDGRIVYGIPLSEVIWQARNQALHWEDGSFHEPTTKCFEHLAANTDPLFGQFKDRSLAFEIIDLLGWNKAEAFFADMQLLNA</sequence>
<accession>A0A1R1I0G1</accession>
<proteinExistence type="predicted"/>
<comment type="caution">
    <text evidence="1">The sequence shown here is derived from an EMBL/GenBank/DDBJ whole genome shotgun (WGS) entry which is preliminary data.</text>
</comment>
<dbReference type="EMBL" id="MTHD01000006">
    <property type="protein sequence ID" value="OMG52080.1"/>
    <property type="molecule type" value="Genomic_DNA"/>
</dbReference>
<dbReference type="Proteomes" id="UP000187526">
    <property type="component" value="Unassembled WGS sequence"/>
</dbReference>
<protein>
    <submittedName>
        <fullName evidence="1">Uncharacterized protein</fullName>
    </submittedName>
</protein>